<reference evidence="1 2" key="2">
    <citation type="journal article" date="2003" name="Res. Microbiol.">
        <title>Myoviridae bacteriophages of Pseudomonas aeruginosa: a long and complex evolutionary pathway.</title>
        <authorList>
            <person name="Krylov V.N."/>
            <person name="Pleteneva E.A."/>
            <person name="Bourkalsteva M.V."/>
            <person name="Shaburova O.V."/>
            <person name="Volckaert G."/>
            <person name="Sykilinda N.N."/>
            <person name="Kurochkina L.P."/>
            <person name="Mesyanzhinov V.V."/>
        </authorList>
    </citation>
    <scope>NUCLEOTIDE SEQUENCE [LARGE SCALE GENOMIC DNA]</scope>
</reference>
<reference evidence="1 2" key="1">
    <citation type="journal article" date="2002" name="Genetika">
        <title>Phenogenetic characterization of a group of giant Phi KZ-like bacteriophages of Pseudomonas aeruginosa].</title>
        <authorList>
            <person name="Burkal'tseva M.V."/>
            <person name="Krylov V.N."/>
            <person name="Pleteneva E.A."/>
            <person name="Shaburova O.V."/>
            <person name="Krylov S.V."/>
            <person name="Volckaert G."/>
            <person name="Sykilinda N.N."/>
            <person name="Kurochkina L.P."/>
            <person name="Mesyanzhinov V.V."/>
        </authorList>
    </citation>
    <scope>NUCLEOTIDE SEQUENCE [LARGE SCALE GENOMIC DNA]</scope>
</reference>
<evidence type="ECO:0000313" key="1">
    <source>
        <dbReference type="EMBL" id="CAG27210.1"/>
    </source>
</evidence>
<name>Q2Z0W5_9CAUD</name>
<proteinExistence type="predicted"/>
<protein>
    <recommendedName>
        <fullName evidence="3">Virion structural protein</fullName>
    </recommendedName>
</protein>
<reference evidence="1 2" key="4">
    <citation type="journal article" date="2005" name="J. Mol. Biol.">
        <title>Genome comparison of Pseudomonas aeruginosa large phages.</title>
        <authorList>
            <person name="Hertveldt K."/>
            <person name="Lavigne R."/>
            <person name="Pleteneva E."/>
            <person name="Sernova N."/>
            <person name="Kurochkina L."/>
            <person name="Korchevskii R."/>
            <person name="Robben J."/>
            <person name="Mesyanzhinov V."/>
            <person name="Krylov V.N."/>
            <person name="Volckaert G."/>
        </authorList>
    </citation>
    <scope>NUCLEOTIDE SEQUENCE</scope>
</reference>
<evidence type="ECO:0000313" key="2">
    <source>
        <dbReference type="Proteomes" id="UP000001239"/>
    </source>
</evidence>
<dbReference type="KEGG" id="vg:5176797"/>
<keyword evidence="2" id="KW-1185">Reference proteome</keyword>
<organism evidence="1 2">
    <name type="scientific">Pseudomonas phage EL</name>
    <dbReference type="NCBI Taxonomy" id="273133"/>
    <lineage>
        <taxon>Viruses</taxon>
        <taxon>Duplodnaviria</taxon>
        <taxon>Heunggongvirae</taxon>
        <taxon>Uroviricota</taxon>
        <taxon>Caudoviricetes</taxon>
        <taxon>Chimalliviridae</taxon>
        <taxon>Elvirus</taxon>
        <taxon>Elvirus EL</taxon>
    </lineage>
</organism>
<accession>Q2Z0W5</accession>
<dbReference type="GeneID" id="5176797"/>
<dbReference type="Proteomes" id="UP000001239">
    <property type="component" value="Segment"/>
</dbReference>
<reference evidence="1 2" key="3">
    <citation type="journal article" date="2004" name="Bioinformatics">
        <title>PHIRE, a deterministic approach to reveal regulatory elements in bacteriophage genomes.</title>
        <authorList>
            <person name="Lavigne R."/>
            <person name="Sun W.D."/>
            <person name="Volckaert G."/>
        </authorList>
    </citation>
    <scope>NUCLEOTIDE SEQUENCE [LARGE SCALE GENOMIC DNA]</scope>
</reference>
<dbReference type="RefSeq" id="YP_418149.1">
    <property type="nucleotide sequence ID" value="NC_007623.1"/>
</dbReference>
<evidence type="ECO:0008006" key="3">
    <source>
        <dbReference type="Google" id="ProtNLM"/>
    </source>
</evidence>
<dbReference type="EMBL" id="AJ697969">
    <property type="protein sequence ID" value="CAG27210.1"/>
    <property type="molecule type" value="Genomic_DNA"/>
</dbReference>
<dbReference type="OrthoDB" id="29871at10239"/>
<sequence>MIILGGEPPFIENPEPRFGGVISKLNEMTYKLEACVHSYNEGTKEKIRLFNANLNDFINQAIVPIDAHINSRGAVHGETKRTIGLGLKDNYRTATLAEQQSLTPVLAYVTPHGARAAVVANNVGYNGADYQPNDVFQFSSFYNPDEYPVVPPTVVQPIRYFGYSLNVGMMINNDRLVLSPVTDPSRYQRYTAFLSGSLANAGGTQFSEIQNLNAYYTGRNWNAVGGFTSSGKVAFFKPLAEKKIYEFKNTLPLTPSSANFLLYQGYSTAVYKGLGVSWERVGTVLTLKHYFFNVNFLETDPTLVEQVTASYTARFTQINKTPYTGPANGSHSYDINDFVTLSAGQTLEMNGGLQPTTALFWNIQDREIYLFVVIPVNVVQGGIRRPYNLSFVESIVPGTLENGGTATFTQLGNLVKDIIQPNMLPTADAKWLRYANTWDFNNPTWYPGIVLKSGEVVKAVATKNGLRVKRFTTPHKGLREWVLGERAEVGMNEVRTEFYPPSRHSPFGPVPDRLFPIEHTAGTTRYLAYSVDSETGLYEWSELTWSNTSIVGVTTGNKFGIVPADVGIINRELTRIPRAMASFASLLVDGVSINALCFTPDNQYTGYASIAMANGRVQLGAEVKLSPTSLITLQAASGGILARAAIANPQVNNALRESVINVFAVADNFALVVITDGMCYAEAAVVPYTVSGGVFRLNFPSATGFVTKPVTPAGMVVPGTYRYSHSGDNPWMTYVDVQVIETQRYEWAVVVSRPFGDLYGDISFKITDYPFTPTYTVGRVNPAKLYTASSPFDTVNEVHPPVLIPRKGIYQYDPANTGYSTNLLEVGGAGVVDPYDVNESGWVSIPARSRVVIRGRAYILDKEYPIKVNPTGTTYCYLVRQGDALVGLGSPVRREVNNSEVLFGIATNGILTIDHSYIVMGGHVVSSTRRGTAIPTFVDDGNLGVNTFFTRRDIID</sequence>